<evidence type="ECO:0000256" key="8">
    <source>
        <dbReference type="ARBA" id="ARBA00023136"/>
    </source>
</evidence>
<keyword evidence="6 10" id="KW-1133">Transmembrane helix</keyword>
<dbReference type="SUPFAM" id="SSF54631">
    <property type="entry name" value="CBS-domain pair"/>
    <property type="match status" value="1"/>
</dbReference>
<dbReference type="PROSITE" id="PS51846">
    <property type="entry name" value="CNNM"/>
    <property type="match status" value="1"/>
</dbReference>
<dbReference type="EMBL" id="BONR01000002">
    <property type="protein sequence ID" value="GIG54350.1"/>
    <property type="molecule type" value="Genomic_DNA"/>
</dbReference>
<dbReference type="InterPro" id="IPR000644">
    <property type="entry name" value="CBS_dom"/>
</dbReference>
<dbReference type="Pfam" id="PF01595">
    <property type="entry name" value="CNNM"/>
    <property type="match status" value="1"/>
</dbReference>
<dbReference type="RefSeq" id="WP_203654070.1">
    <property type="nucleotide sequence ID" value="NZ_BONR01000002.1"/>
</dbReference>
<comment type="subcellular location">
    <subcellularLocation>
        <location evidence="1">Cell membrane</location>
        <topology evidence="1">Multi-pass membrane protein</topology>
    </subcellularLocation>
</comment>
<evidence type="ECO:0000256" key="1">
    <source>
        <dbReference type="ARBA" id="ARBA00004651"/>
    </source>
</evidence>
<keyword evidence="8 10" id="KW-0472">Membrane</keyword>
<dbReference type="GO" id="GO:0005886">
    <property type="term" value="C:plasma membrane"/>
    <property type="evidence" value="ECO:0007669"/>
    <property type="project" value="UniProtKB-SubCell"/>
</dbReference>
<dbReference type="AlphaFoldDB" id="A0A919Q5T4"/>
<dbReference type="PROSITE" id="PS51371">
    <property type="entry name" value="CBS"/>
    <property type="match status" value="2"/>
</dbReference>
<evidence type="ECO:0000256" key="3">
    <source>
        <dbReference type="ARBA" id="ARBA00022475"/>
    </source>
</evidence>
<evidence type="ECO:0000256" key="5">
    <source>
        <dbReference type="ARBA" id="ARBA00022737"/>
    </source>
</evidence>
<dbReference type="Gene3D" id="3.30.465.10">
    <property type="match status" value="1"/>
</dbReference>
<evidence type="ECO:0000313" key="15">
    <source>
        <dbReference type="Proteomes" id="UP000652354"/>
    </source>
</evidence>
<comment type="caution">
    <text evidence="14">The sequence shown here is derived from an EMBL/GenBank/DDBJ whole genome shotgun (WGS) entry which is preliminary data.</text>
</comment>
<dbReference type="InterPro" id="IPR002550">
    <property type="entry name" value="CNNM"/>
</dbReference>
<dbReference type="Pfam" id="PF00571">
    <property type="entry name" value="CBS"/>
    <property type="match status" value="2"/>
</dbReference>
<evidence type="ECO:0000259" key="12">
    <source>
        <dbReference type="PROSITE" id="PS51371"/>
    </source>
</evidence>
<feature type="compositionally biased region" description="Acidic residues" evidence="11">
    <location>
        <begin position="449"/>
        <end position="458"/>
    </location>
</feature>
<dbReference type="Pfam" id="PF03471">
    <property type="entry name" value="CorC_HlyC"/>
    <property type="match status" value="1"/>
</dbReference>
<dbReference type="SMART" id="SM01091">
    <property type="entry name" value="CorC_HlyC"/>
    <property type="match status" value="1"/>
</dbReference>
<dbReference type="PANTHER" id="PTHR43099:SF6">
    <property type="entry name" value="UPF0053 PROTEIN RV1842C"/>
    <property type="match status" value="1"/>
</dbReference>
<dbReference type="SUPFAM" id="SSF56176">
    <property type="entry name" value="FAD-binding/transporter-associated domain-like"/>
    <property type="match status" value="1"/>
</dbReference>
<dbReference type="InterPro" id="IPR046342">
    <property type="entry name" value="CBS_dom_sf"/>
</dbReference>
<dbReference type="InterPro" id="IPR036318">
    <property type="entry name" value="FAD-bd_PCMH-like_sf"/>
</dbReference>
<evidence type="ECO:0000256" key="9">
    <source>
        <dbReference type="PROSITE-ProRule" id="PRU00703"/>
    </source>
</evidence>
<dbReference type="InterPro" id="IPR051676">
    <property type="entry name" value="UPF0053_domain"/>
</dbReference>
<feature type="domain" description="CBS" evidence="12">
    <location>
        <begin position="222"/>
        <end position="281"/>
    </location>
</feature>
<keyword evidence="5" id="KW-0677">Repeat</keyword>
<feature type="region of interest" description="Disordered" evidence="11">
    <location>
        <begin position="444"/>
        <end position="478"/>
    </location>
</feature>
<proteinExistence type="inferred from homology"/>
<evidence type="ECO:0000313" key="14">
    <source>
        <dbReference type="EMBL" id="GIG54350.1"/>
    </source>
</evidence>
<evidence type="ECO:0000256" key="7">
    <source>
        <dbReference type="ARBA" id="ARBA00023122"/>
    </source>
</evidence>
<evidence type="ECO:0000259" key="13">
    <source>
        <dbReference type="PROSITE" id="PS51846"/>
    </source>
</evidence>
<organism evidence="14 15">
    <name type="scientific">Demequina activiva</name>
    <dbReference type="NCBI Taxonomy" id="1582364"/>
    <lineage>
        <taxon>Bacteria</taxon>
        <taxon>Bacillati</taxon>
        <taxon>Actinomycetota</taxon>
        <taxon>Actinomycetes</taxon>
        <taxon>Micrococcales</taxon>
        <taxon>Demequinaceae</taxon>
        <taxon>Demequina</taxon>
    </lineage>
</organism>
<feature type="domain" description="CNNM transmembrane" evidence="13">
    <location>
        <begin position="1"/>
        <end position="203"/>
    </location>
</feature>
<keyword evidence="3" id="KW-1003">Cell membrane</keyword>
<dbReference type="Proteomes" id="UP000652354">
    <property type="component" value="Unassembled WGS sequence"/>
</dbReference>
<dbReference type="InterPro" id="IPR016169">
    <property type="entry name" value="FAD-bd_PCMH_sub2"/>
</dbReference>
<reference evidence="14" key="1">
    <citation type="submission" date="2021-01" db="EMBL/GenBank/DDBJ databases">
        <title>Whole genome shotgun sequence of Demequina activiva NBRC 110675.</title>
        <authorList>
            <person name="Komaki H."/>
            <person name="Tamura T."/>
        </authorList>
    </citation>
    <scope>NUCLEOTIDE SEQUENCE</scope>
    <source>
        <strain evidence="14">NBRC 110675</strain>
    </source>
</reference>
<protein>
    <submittedName>
        <fullName evidence="14">Membrane protein</fullName>
    </submittedName>
</protein>
<comment type="similarity">
    <text evidence="2">Belongs to the UPF0053 family.</text>
</comment>
<dbReference type="Gene3D" id="3.10.580.10">
    <property type="entry name" value="CBS-domain"/>
    <property type="match status" value="1"/>
</dbReference>
<accession>A0A919Q5T4</accession>
<keyword evidence="4 10" id="KW-0812">Transmembrane</keyword>
<evidence type="ECO:0000256" key="6">
    <source>
        <dbReference type="ARBA" id="ARBA00022989"/>
    </source>
</evidence>
<feature type="domain" description="CBS" evidence="12">
    <location>
        <begin position="284"/>
        <end position="343"/>
    </location>
</feature>
<keyword evidence="7 9" id="KW-0129">CBS domain</keyword>
<evidence type="ECO:0000256" key="10">
    <source>
        <dbReference type="PROSITE-ProRule" id="PRU01193"/>
    </source>
</evidence>
<feature type="compositionally biased region" description="Basic and acidic residues" evidence="11">
    <location>
        <begin position="459"/>
        <end position="478"/>
    </location>
</feature>
<sequence length="478" mass="52151">MTQAWLLLLLAVALIAANGLFVAAEFAFVTVDRPTVDRAAKSGDKRAASLQAGLKKLSTELSGAQLGITVTSLLVGFIAEPSIATLLRGPIESLGLPEATSVAVSFTAAFIIATATQMIFGELVPKNWAIAEPLRIGRAVAGAQRGFTWFAGPLLRVLNGSANWVVRRFGIEPREELASARSAQELESLAERSAAQGTLEPRVARRLARAAEMKDRTASDAMTPRTRVTFVEADDSVADLLALASRTGHARFPVMGENVDEILGVAHFKKALAVPPRQRKGMTMRDIMLPVESVPSTMPLSAVLDALRKGSQVAIVVDEYGGTDGVVTLEDLVEEIVGEIEDEQDRPVARFRQLDERRWSLSGLLRPDEAGDIAHIEMPEARESDTLGGFITEHLERFPHVGDVIEVDARDEDHRDEDDIPTPVKVRLRVTRRDGHRVDRVILEVVPREDDEDDDGDEDSPRSRRSRGEDGDREAADV</sequence>
<dbReference type="GO" id="GO:0050660">
    <property type="term" value="F:flavin adenine dinucleotide binding"/>
    <property type="evidence" value="ECO:0007669"/>
    <property type="project" value="InterPro"/>
</dbReference>
<dbReference type="InterPro" id="IPR044751">
    <property type="entry name" value="Ion_transp-like_CBS"/>
</dbReference>
<keyword evidence="15" id="KW-1185">Reference proteome</keyword>
<gene>
    <name evidence="14" type="ORF">Dac01nite_11020</name>
</gene>
<evidence type="ECO:0000256" key="2">
    <source>
        <dbReference type="ARBA" id="ARBA00006337"/>
    </source>
</evidence>
<evidence type="ECO:0000256" key="11">
    <source>
        <dbReference type="SAM" id="MobiDB-lite"/>
    </source>
</evidence>
<evidence type="ECO:0000256" key="4">
    <source>
        <dbReference type="ARBA" id="ARBA00022692"/>
    </source>
</evidence>
<dbReference type="CDD" id="cd04590">
    <property type="entry name" value="CBS_pair_CorC_HlyC_assoc"/>
    <property type="match status" value="1"/>
</dbReference>
<dbReference type="PANTHER" id="PTHR43099">
    <property type="entry name" value="UPF0053 PROTEIN YRKA"/>
    <property type="match status" value="1"/>
</dbReference>
<name>A0A919Q5T4_9MICO</name>
<dbReference type="InterPro" id="IPR005170">
    <property type="entry name" value="Transptr-assoc_dom"/>
</dbReference>